<reference evidence="2" key="1">
    <citation type="submission" date="2016-12" db="EMBL/GenBank/DDBJ databases">
        <title>The genomes of Aspergillus section Nigri reveals drivers in fungal speciation.</title>
        <authorList>
            <consortium name="DOE Joint Genome Institute"/>
            <person name="Vesth T.C."/>
            <person name="Nybo J."/>
            <person name="Theobald S."/>
            <person name="Brandl J."/>
            <person name="Frisvad J.C."/>
            <person name="Nielsen K.F."/>
            <person name="Lyhne E.K."/>
            <person name="Kogle M.E."/>
            <person name="Kuo A."/>
            <person name="Riley R."/>
            <person name="Clum A."/>
            <person name="Nolan M."/>
            <person name="Lipzen A."/>
            <person name="Salamov A."/>
            <person name="Henrissat B."/>
            <person name="Wiebenga A."/>
            <person name="De Vries R.P."/>
            <person name="Grigoriev I.V."/>
            <person name="Mortensen U.H."/>
            <person name="Andersen M.R."/>
            <person name="Baker S.E."/>
        </authorList>
    </citation>
    <scope>NUCLEOTIDE SEQUENCE [LARGE SCALE GENOMIC DNA]</scope>
    <source>
        <strain evidence="2">CBS 115656</strain>
    </source>
</reference>
<organism evidence="2 3">
    <name type="scientific">Aspergillus neoniger (strain CBS 115656)</name>
    <dbReference type="NCBI Taxonomy" id="1448310"/>
    <lineage>
        <taxon>Eukaryota</taxon>
        <taxon>Fungi</taxon>
        <taxon>Dikarya</taxon>
        <taxon>Ascomycota</taxon>
        <taxon>Pezizomycotina</taxon>
        <taxon>Eurotiomycetes</taxon>
        <taxon>Eurotiomycetidae</taxon>
        <taxon>Eurotiales</taxon>
        <taxon>Aspergillaceae</taxon>
        <taxon>Aspergillus</taxon>
        <taxon>Aspergillus subgen. Circumdati</taxon>
    </lineage>
</organism>
<keyword evidence="1" id="KW-0732">Signal</keyword>
<name>A0A318YUY6_ASPNB</name>
<evidence type="ECO:0000256" key="1">
    <source>
        <dbReference type="SAM" id="SignalP"/>
    </source>
</evidence>
<gene>
    <name evidence="2" type="ORF">BO87DRAFT_373097</name>
</gene>
<evidence type="ECO:0008006" key="4">
    <source>
        <dbReference type="Google" id="ProtNLM"/>
    </source>
</evidence>
<accession>A0A318YUY6</accession>
<evidence type="ECO:0000313" key="3">
    <source>
        <dbReference type="Proteomes" id="UP000247647"/>
    </source>
</evidence>
<protein>
    <recommendedName>
        <fullName evidence="4">Secreted protein</fullName>
    </recommendedName>
</protein>
<sequence length="77" mass="8484">MLQWLLSCCLTSPLMTRLPPSGAFQDEVLRGVLGTPWTLGVVWLNQSQPSHVQNPPPPSLAAIIPPWLPCVGRWKAK</sequence>
<evidence type="ECO:0000313" key="2">
    <source>
        <dbReference type="EMBL" id="PYH38209.1"/>
    </source>
</evidence>
<dbReference type="RefSeq" id="XP_025483687.1">
    <property type="nucleotide sequence ID" value="XM_025622451.1"/>
</dbReference>
<feature type="signal peptide" evidence="1">
    <location>
        <begin position="1"/>
        <end position="16"/>
    </location>
</feature>
<keyword evidence="3" id="KW-1185">Reference proteome</keyword>
<feature type="chain" id="PRO_5016431609" description="Secreted protein" evidence="1">
    <location>
        <begin position="17"/>
        <end position="77"/>
    </location>
</feature>
<proteinExistence type="predicted"/>
<dbReference type="EMBL" id="KZ821448">
    <property type="protein sequence ID" value="PYH38209.1"/>
    <property type="molecule type" value="Genomic_DNA"/>
</dbReference>
<dbReference type="GeneID" id="37124907"/>
<dbReference type="Proteomes" id="UP000247647">
    <property type="component" value="Unassembled WGS sequence"/>
</dbReference>
<dbReference type="AlphaFoldDB" id="A0A318YUY6"/>